<dbReference type="KEGG" id="nci:NCTC10296_01787"/>
<dbReference type="RefSeq" id="WP_085415813.1">
    <property type="nucleotide sequence ID" value="NZ_CAUJPY010000007.1"/>
</dbReference>
<gene>
    <name evidence="1" type="ORF">NCTC10296_01787</name>
</gene>
<evidence type="ECO:0000313" key="1">
    <source>
        <dbReference type="EMBL" id="VEF02426.1"/>
    </source>
</evidence>
<proteinExistence type="predicted"/>
<sequence length="115" mass="13102">MQELLNLAAMQRLKPALFETGQTVITTHLDNWANENLPKALLDRDLWAVILVNAHTRGVGWDEELPDDDAELNRLALQPGKRGRIMSVYTVAGEKIWVITEWDRSATTLLFPDDY</sequence>
<evidence type="ECO:0000313" key="2">
    <source>
        <dbReference type="Proteomes" id="UP000279284"/>
    </source>
</evidence>
<keyword evidence="2" id="KW-1185">Reference proteome</keyword>
<name>A0A448D9K9_9NEIS</name>
<organism evidence="1 2">
    <name type="scientific">Neisseria canis</name>
    <dbReference type="NCBI Taxonomy" id="493"/>
    <lineage>
        <taxon>Bacteria</taxon>
        <taxon>Pseudomonadati</taxon>
        <taxon>Pseudomonadota</taxon>
        <taxon>Betaproteobacteria</taxon>
        <taxon>Neisseriales</taxon>
        <taxon>Neisseriaceae</taxon>
        <taxon>Neisseria</taxon>
    </lineage>
</organism>
<protein>
    <submittedName>
        <fullName evidence="1">Uncharacterized protein</fullName>
    </submittedName>
</protein>
<dbReference type="Proteomes" id="UP000279284">
    <property type="component" value="Chromosome"/>
</dbReference>
<reference evidence="1 2" key="1">
    <citation type="submission" date="2018-12" db="EMBL/GenBank/DDBJ databases">
        <authorList>
            <consortium name="Pathogen Informatics"/>
        </authorList>
    </citation>
    <scope>NUCLEOTIDE SEQUENCE [LARGE SCALE GENOMIC DNA]</scope>
    <source>
        <strain evidence="1 2">NCTC10296</strain>
    </source>
</reference>
<dbReference type="OrthoDB" id="5522207at2"/>
<dbReference type="STRING" id="493.BWD07_02560"/>
<dbReference type="AlphaFoldDB" id="A0A448D9K9"/>
<accession>A0A448D9K9</accession>
<dbReference type="EMBL" id="LR134313">
    <property type="protein sequence ID" value="VEF02426.1"/>
    <property type="molecule type" value="Genomic_DNA"/>
</dbReference>